<evidence type="ECO:0000313" key="2">
    <source>
        <dbReference type="EMBL" id="KND28479.1"/>
    </source>
</evidence>
<reference evidence="3" key="1">
    <citation type="submission" date="2014-07" db="EMBL/GenBank/DDBJ databases">
        <title>Genome sequencing of plant-pathogenic Streptomyces species.</title>
        <authorList>
            <person name="Harrison J."/>
            <person name="Sapp M."/>
            <person name="Thwaites R."/>
            <person name="Studholme D.J."/>
        </authorList>
    </citation>
    <scope>NUCLEOTIDE SEQUENCE [LARGE SCALE GENOMIC DNA]</scope>
    <source>
        <strain evidence="3">NCPPB 4445</strain>
    </source>
</reference>
<dbReference type="OrthoDB" id="4213157at2"/>
<sequence length="193" mass="21097">MRGTRHTRKRLWRWRSNPLRRPDDITEAWLVLAVWLLIAVAGTVVGMMTAHAADEMFARQREQRHPVRAVLLDDVPKSAGVGGTGSDRRSAAVRWSAPDGSERTGRTLVDAGHRAGATVVVWQDAQGRLKTEPPNALEAAVESATLGAGAACGLAGALYGAGRIARWQLDRRRIEGWGREWDVVGPLWGHRTG</sequence>
<dbReference type="AlphaFoldDB" id="A0A0L0JSK7"/>
<organism evidence="2 3">
    <name type="scientific">Streptomyces acidiscabies</name>
    <dbReference type="NCBI Taxonomy" id="42234"/>
    <lineage>
        <taxon>Bacteria</taxon>
        <taxon>Bacillati</taxon>
        <taxon>Actinomycetota</taxon>
        <taxon>Actinomycetes</taxon>
        <taxon>Kitasatosporales</taxon>
        <taxon>Streptomycetaceae</taxon>
        <taxon>Streptomyces</taxon>
    </lineage>
</organism>
<gene>
    <name evidence="2" type="ORF">IQ63_33190</name>
</gene>
<feature type="region of interest" description="Disordered" evidence="1">
    <location>
        <begin position="79"/>
        <end position="106"/>
    </location>
</feature>
<dbReference type="EMBL" id="JPPY01000188">
    <property type="protein sequence ID" value="KND28479.1"/>
    <property type="molecule type" value="Genomic_DNA"/>
</dbReference>
<dbReference type="InterPro" id="IPR039708">
    <property type="entry name" value="MT1774/Rv1733c-like"/>
</dbReference>
<evidence type="ECO:0000313" key="3">
    <source>
        <dbReference type="Proteomes" id="UP000037151"/>
    </source>
</evidence>
<dbReference type="PANTHER" id="PTHR42305">
    <property type="entry name" value="MEMBRANE PROTEIN RV1733C-RELATED"/>
    <property type="match status" value="1"/>
</dbReference>
<name>A0A0L0JSK7_9ACTN</name>
<dbReference type="RefSeq" id="WP_050373906.1">
    <property type="nucleotide sequence ID" value="NZ_KQ257831.1"/>
</dbReference>
<dbReference type="PATRIC" id="fig|42234.21.peg.6832"/>
<protein>
    <submittedName>
        <fullName evidence="2">Membrane protein</fullName>
    </submittedName>
</protein>
<dbReference type="PANTHER" id="PTHR42305:SF1">
    <property type="entry name" value="MEMBRANE PROTEIN RV1733C-RELATED"/>
    <property type="match status" value="1"/>
</dbReference>
<evidence type="ECO:0000256" key="1">
    <source>
        <dbReference type="SAM" id="MobiDB-lite"/>
    </source>
</evidence>
<dbReference type="Proteomes" id="UP000037151">
    <property type="component" value="Unassembled WGS sequence"/>
</dbReference>
<accession>A0A0L0JSK7</accession>
<proteinExistence type="predicted"/>
<comment type="caution">
    <text evidence="2">The sequence shown here is derived from an EMBL/GenBank/DDBJ whole genome shotgun (WGS) entry which is preliminary data.</text>
</comment>